<reference evidence="14" key="1">
    <citation type="submission" date="2025-08" db="UniProtKB">
        <authorList>
            <consortium name="RefSeq"/>
        </authorList>
    </citation>
    <scope>IDENTIFICATION</scope>
    <source>
        <tissue evidence="14">Blood</tissue>
    </source>
</reference>
<gene>
    <name evidence="14" type="primary">POU4F2</name>
</gene>
<dbReference type="PROSITE" id="PS50071">
    <property type="entry name" value="HOMEOBOX_2"/>
    <property type="match status" value="1"/>
</dbReference>
<evidence type="ECO:0000256" key="3">
    <source>
        <dbReference type="ARBA" id="ARBA00023125"/>
    </source>
</evidence>
<dbReference type="PRINTS" id="PR00028">
    <property type="entry name" value="POUDOMAIN"/>
</dbReference>
<dbReference type="InterPro" id="IPR009057">
    <property type="entry name" value="Homeodomain-like_sf"/>
</dbReference>
<dbReference type="FunFam" id="1.10.10.60:FF:000056">
    <property type="entry name" value="POU domain protein"/>
    <property type="match status" value="1"/>
</dbReference>
<dbReference type="Proteomes" id="UP001190640">
    <property type="component" value="Chromosome 10"/>
</dbReference>
<dbReference type="GeneID" id="129336991"/>
<dbReference type="SUPFAM" id="SSF46689">
    <property type="entry name" value="Homeodomain-like"/>
    <property type="match status" value="1"/>
</dbReference>
<evidence type="ECO:0000259" key="12">
    <source>
        <dbReference type="PROSITE" id="PS51179"/>
    </source>
</evidence>
<dbReference type="PROSITE" id="PS00465">
    <property type="entry name" value="POU_2"/>
    <property type="match status" value="1"/>
</dbReference>
<dbReference type="PROSITE" id="PS00027">
    <property type="entry name" value="HOMEOBOX_1"/>
    <property type="match status" value="1"/>
</dbReference>
<dbReference type="PANTHER" id="PTHR11636:SF41">
    <property type="entry name" value="POU DOMAIN, CLASS 4, TRANSCRIPTION FACTOR 2"/>
    <property type="match status" value="1"/>
</dbReference>
<evidence type="ECO:0000256" key="4">
    <source>
        <dbReference type="ARBA" id="ARBA00023155"/>
    </source>
</evidence>
<dbReference type="SMART" id="SM00389">
    <property type="entry name" value="HOX"/>
    <property type="match status" value="1"/>
</dbReference>
<evidence type="ECO:0000259" key="11">
    <source>
        <dbReference type="PROSITE" id="PS50071"/>
    </source>
</evidence>
<evidence type="ECO:0000256" key="1">
    <source>
        <dbReference type="ARBA" id="ARBA00004123"/>
    </source>
</evidence>
<feature type="region of interest" description="Disordered" evidence="10">
    <location>
        <begin position="16"/>
        <end position="76"/>
    </location>
</feature>
<dbReference type="InterPro" id="IPR010982">
    <property type="entry name" value="Lambda_DNA-bd_dom_sf"/>
</dbReference>
<evidence type="ECO:0000256" key="6">
    <source>
        <dbReference type="ARBA" id="ARBA00023242"/>
    </source>
</evidence>
<keyword evidence="4 7" id="KW-0371">Homeobox</keyword>
<evidence type="ECO:0000256" key="8">
    <source>
        <dbReference type="RuleBase" id="RU000682"/>
    </source>
</evidence>
<dbReference type="AlphaFoldDB" id="A0AA97JVW6"/>
<organism evidence="13 14">
    <name type="scientific">Eublepharis macularius</name>
    <name type="common">Leopard gecko</name>
    <name type="synonym">Cyrtodactylus macularius</name>
    <dbReference type="NCBI Taxonomy" id="481883"/>
    <lineage>
        <taxon>Eukaryota</taxon>
        <taxon>Metazoa</taxon>
        <taxon>Chordata</taxon>
        <taxon>Craniata</taxon>
        <taxon>Vertebrata</taxon>
        <taxon>Euteleostomi</taxon>
        <taxon>Lepidosauria</taxon>
        <taxon>Squamata</taxon>
        <taxon>Bifurcata</taxon>
        <taxon>Gekkota</taxon>
        <taxon>Eublepharidae</taxon>
        <taxon>Eublepharinae</taxon>
        <taxon>Eublepharis</taxon>
    </lineage>
</organism>
<feature type="DNA-binding region" description="Homeobox" evidence="7">
    <location>
        <begin position="338"/>
        <end position="397"/>
    </location>
</feature>
<evidence type="ECO:0000313" key="14">
    <source>
        <dbReference type="RefSeq" id="XP_054846403.1"/>
    </source>
</evidence>
<feature type="domain" description="Homeobox" evidence="11">
    <location>
        <begin position="336"/>
        <end position="396"/>
    </location>
</feature>
<dbReference type="InterPro" id="IPR050255">
    <property type="entry name" value="POU_domain_TF"/>
</dbReference>
<dbReference type="Gene3D" id="1.10.10.60">
    <property type="entry name" value="Homeodomain-like"/>
    <property type="match status" value="1"/>
</dbReference>
<dbReference type="GO" id="GO:0000978">
    <property type="term" value="F:RNA polymerase II cis-regulatory region sequence-specific DNA binding"/>
    <property type="evidence" value="ECO:0007669"/>
    <property type="project" value="TreeGrafter"/>
</dbReference>
<dbReference type="GO" id="GO:0005634">
    <property type="term" value="C:nucleus"/>
    <property type="evidence" value="ECO:0007669"/>
    <property type="project" value="UniProtKB-SubCell"/>
</dbReference>
<dbReference type="Gene3D" id="1.10.260.40">
    <property type="entry name" value="lambda repressor-like DNA-binding domains"/>
    <property type="match status" value="1"/>
</dbReference>
<proteinExistence type="inferred from homology"/>
<name>A0AA97JVW6_EUBMA</name>
<keyword evidence="5 9" id="KW-0804">Transcription</keyword>
<protein>
    <recommendedName>
        <fullName evidence="9">POU domain protein</fullName>
    </recommendedName>
</protein>
<dbReference type="PANTHER" id="PTHR11636">
    <property type="entry name" value="POU DOMAIN"/>
    <property type="match status" value="1"/>
</dbReference>
<keyword evidence="2" id="KW-0805">Transcription regulation</keyword>
<evidence type="ECO:0000256" key="10">
    <source>
        <dbReference type="SAM" id="MobiDB-lite"/>
    </source>
</evidence>
<keyword evidence="6 7" id="KW-0539">Nucleus</keyword>
<dbReference type="InterPro" id="IPR013847">
    <property type="entry name" value="POU"/>
</dbReference>
<feature type="domain" description="POU-specific" evidence="12">
    <location>
        <begin position="243"/>
        <end position="320"/>
    </location>
</feature>
<dbReference type="GO" id="GO:0000981">
    <property type="term" value="F:DNA-binding transcription factor activity, RNA polymerase II-specific"/>
    <property type="evidence" value="ECO:0007669"/>
    <property type="project" value="InterPro"/>
</dbReference>
<dbReference type="KEGG" id="emc:129336991"/>
<evidence type="ECO:0000256" key="2">
    <source>
        <dbReference type="ARBA" id="ARBA00023015"/>
    </source>
</evidence>
<comment type="subcellular location">
    <subcellularLocation>
        <location evidence="1 7 8">Nucleus</location>
    </subcellularLocation>
</comment>
<comment type="similarity">
    <text evidence="9">Belongs to the POU transcription factor family.</text>
</comment>
<feature type="compositionally biased region" description="Basic residues" evidence="10">
    <location>
        <begin position="164"/>
        <end position="177"/>
    </location>
</feature>
<accession>A0AA97JVW6</accession>
<evidence type="ECO:0000313" key="13">
    <source>
        <dbReference type="Proteomes" id="UP001190640"/>
    </source>
</evidence>
<dbReference type="InterPro" id="IPR000327">
    <property type="entry name" value="POU_dom"/>
</dbReference>
<dbReference type="CDD" id="cd00086">
    <property type="entry name" value="homeodomain"/>
    <property type="match status" value="1"/>
</dbReference>
<dbReference type="SUPFAM" id="SSF47413">
    <property type="entry name" value="lambda repressor-like DNA-binding domains"/>
    <property type="match status" value="1"/>
</dbReference>
<dbReference type="Pfam" id="PF00157">
    <property type="entry name" value="Pou"/>
    <property type="match status" value="1"/>
</dbReference>
<dbReference type="InterPro" id="IPR001356">
    <property type="entry name" value="HD"/>
</dbReference>
<evidence type="ECO:0000256" key="7">
    <source>
        <dbReference type="PROSITE-ProRule" id="PRU00108"/>
    </source>
</evidence>
<dbReference type="PROSITE" id="PS51179">
    <property type="entry name" value="POU_3"/>
    <property type="match status" value="1"/>
</dbReference>
<evidence type="ECO:0000256" key="5">
    <source>
        <dbReference type="ARBA" id="ARBA00023163"/>
    </source>
</evidence>
<dbReference type="CTD" id="5458"/>
<dbReference type="SMART" id="SM00352">
    <property type="entry name" value="POU"/>
    <property type="match status" value="1"/>
</dbReference>
<feature type="compositionally biased region" description="Low complexity" evidence="10">
    <location>
        <begin position="33"/>
        <end position="76"/>
    </location>
</feature>
<sequence>MMMMSLNGKQPFGMAHAGGGGSLHEPKYSALHSASPGTSAAAAPPASSPSSTSAGSGAGGRSSAPSSSSSASSSTSTSEALRRACLPAPPSNIFGGLDESLLARAEALAAVDIVSPGKSHHHHPPHHSPFKPDATYHTMNTIPCTSAASSSSVPISHPSALSGTHHHHHHHHHHHQPHQALEGELLEHITPGLALGAMTGPDGSVVSTPGHAPHMASMNPMHQAALSMAHAHGLPSHMGCMSDVDADPRDLEAFAERFKQRRIKLGVTQADVGSALANLKIPGVGSLSQSTICRFESLTLSHNNMIALKPILQAWLEEAEKSHREKLTKPELFNGAEKKRKRTSIAAPEKRSLEAYFAIQPRPSSEKIAAIAEKLDLKKNVVRVWFCNQRQKQKRMKYSAGI</sequence>
<keyword evidence="3 7" id="KW-0238">DNA-binding</keyword>
<keyword evidence="13" id="KW-1185">Reference proteome</keyword>
<feature type="compositionally biased region" description="Low complexity" evidence="10">
    <location>
        <begin position="146"/>
        <end position="162"/>
    </location>
</feature>
<dbReference type="InterPro" id="IPR017970">
    <property type="entry name" value="Homeobox_CS"/>
</dbReference>
<dbReference type="Pfam" id="PF00046">
    <property type="entry name" value="Homeodomain"/>
    <property type="match status" value="1"/>
</dbReference>
<dbReference type="FunFam" id="1.10.260.40:FF:000007">
    <property type="entry name" value="POU domain protein"/>
    <property type="match status" value="1"/>
</dbReference>
<dbReference type="PROSITE" id="PS00035">
    <property type="entry name" value="POU_1"/>
    <property type="match status" value="1"/>
</dbReference>
<dbReference type="RefSeq" id="XP_054846403.1">
    <property type="nucleotide sequence ID" value="XM_054990428.1"/>
</dbReference>
<evidence type="ECO:0000256" key="9">
    <source>
        <dbReference type="RuleBase" id="RU361194"/>
    </source>
</evidence>
<feature type="region of interest" description="Disordered" evidence="10">
    <location>
        <begin position="146"/>
        <end position="180"/>
    </location>
</feature>